<accession>A0AAD5AGB4</accession>
<keyword evidence="2" id="KW-0472">Membrane</keyword>
<keyword evidence="1" id="KW-0325">Glycoprotein</keyword>
<evidence type="ECO:0000313" key="4">
    <source>
        <dbReference type="Proteomes" id="UP001205998"/>
    </source>
</evidence>
<dbReference type="Gene3D" id="3.30.500.10">
    <property type="entry name" value="MHC class I-like antigen recognition-like"/>
    <property type="match status" value="1"/>
</dbReference>
<name>A0AAD5AGB4_SILAS</name>
<dbReference type="Proteomes" id="UP001205998">
    <property type="component" value="Unassembled WGS sequence"/>
</dbReference>
<protein>
    <submittedName>
        <fullName evidence="3">Uncharacterized protein</fullName>
    </submittedName>
</protein>
<organism evidence="3 4">
    <name type="scientific">Silurus asotus</name>
    <name type="common">Amur catfish</name>
    <name type="synonym">Parasilurus asotus</name>
    <dbReference type="NCBI Taxonomy" id="30991"/>
    <lineage>
        <taxon>Eukaryota</taxon>
        <taxon>Metazoa</taxon>
        <taxon>Chordata</taxon>
        <taxon>Craniata</taxon>
        <taxon>Vertebrata</taxon>
        <taxon>Euteleostomi</taxon>
        <taxon>Actinopterygii</taxon>
        <taxon>Neopterygii</taxon>
        <taxon>Teleostei</taxon>
        <taxon>Ostariophysi</taxon>
        <taxon>Siluriformes</taxon>
        <taxon>Siluridae</taxon>
        <taxon>Silurus</taxon>
    </lineage>
</organism>
<dbReference type="InterPro" id="IPR037055">
    <property type="entry name" value="MHC_I-like_Ag-recog_sf"/>
</dbReference>
<reference evidence="3" key="1">
    <citation type="submission" date="2018-07" db="EMBL/GenBank/DDBJ databases">
        <title>Comparative genomics of catfishes provides insights into carnivory and benthic adaptation.</title>
        <authorList>
            <person name="Zhang Y."/>
            <person name="Wang D."/>
            <person name="Peng Z."/>
            <person name="Zheng S."/>
            <person name="Shao F."/>
            <person name="Tao W."/>
        </authorList>
    </citation>
    <scope>NUCLEOTIDE SEQUENCE</scope>
    <source>
        <strain evidence="3">Chongqing</strain>
    </source>
</reference>
<dbReference type="SUPFAM" id="SSF54452">
    <property type="entry name" value="MHC antigen-recognition domain"/>
    <property type="match status" value="1"/>
</dbReference>
<keyword evidence="4" id="KW-1185">Reference proteome</keyword>
<proteinExistence type="predicted"/>
<dbReference type="InterPro" id="IPR011162">
    <property type="entry name" value="MHC_I/II-like_Ag-recog"/>
</dbReference>
<dbReference type="AlphaFoldDB" id="A0AAD5AGB4"/>
<dbReference type="EMBL" id="MU555303">
    <property type="protein sequence ID" value="KAI5615264.1"/>
    <property type="molecule type" value="Genomic_DNA"/>
</dbReference>
<evidence type="ECO:0000313" key="3">
    <source>
        <dbReference type="EMBL" id="KAI5615264.1"/>
    </source>
</evidence>
<evidence type="ECO:0000256" key="2">
    <source>
        <dbReference type="SAM" id="Phobius"/>
    </source>
</evidence>
<keyword evidence="2" id="KW-0812">Transmembrane</keyword>
<sequence length="81" mass="9404">MIPKTEWMKRIEEIIPYYWENQTQAMWRDEENLKLLLDTSMKYFKHTEDEAPSECSCVAPIAPVAISVLVAFVCSFAGFVI</sequence>
<gene>
    <name evidence="3" type="ORF">C0J50_8821</name>
</gene>
<evidence type="ECO:0000256" key="1">
    <source>
        <dbReference type="ARBA" id="ARBA00023180"/>
    </source>
</evidence>
<keyword evidence="2" id="KW-1133">Transmembrane helix</keyword>
<comment type="caution">
    <text evidence="3">The sequence shown here is derived from an EMBL/GenBank/DDBJ whole genome shotgun (WGS) entry which is preliminary data.</text>
</comment>
<feature type="transmembrane region" description="Helical" evidence="2">
    <location>
        <begin position="61"/>
        <end position="80"/>
    </location>
</feature>